<feature type="domain" description="SET" evidence="9">
    <location>
        <begin position="458"/>
        <end position="618"/>
    </location>
</feature>
<dbReference type="InterPro" id="IPR019787">
    <property type="entry name" value="Znf_PHD-finger"/>
</dbReference>
<feature type="compositionally biased region" description="Pro residues" evidence="6">
    <location>
        <begin position="1550"/>
        <end position="1565"/>
    </location>
</feature>
<feature type="compositionally biased region" description="Basic and acidic residues" evidence="6">
    <location>
        <begin position="92"/>
        <end position="101"/>
    </location>
</feature>
<feature type="compositionally biased region" description="Low complexity" evidence="6">
    <location>
        <begin position="1367"/>
        <end position="1377"/>
    </location>
</feature>
<dbReference type="SMART" id="SM00249">
    <property type="entry name" value="PHD"/>
    <property type="match status" value="1"/>
</dbReference>
<dbReference type="InterPro" id="IPR001214">
    <property type="entry name" value="SET_dom"/>
</dbReference>
<feature type="compositionally biased region" description="Polar residues" evidence="6">
    <location>
        <begin position="1016"/>
        <end position="1031"/>
    </location>
</feature>
<evidence type="ECO:0000256" key="1">
    <source>
        <dbReference type="ARBA" id="ARBA00022723"/>
    </source>
</evidence>
<feature type="region of interest" description="Disordered" evidence="6">
    <location>
        <begin position="324"/>
        <end position="343"/>
    </location>
</feature>
<keyword evidence="1" id="KW-0479">Metal-binding</keyword>
<evidence type="ECO:0000256" key="4">
    <source>
        <dbReference type="ARBA" id="ARBA00022853"/>
    </source>
</evidence>
<dbReference type="SMART" id="SM00317">
    <property type="entry name" value="SET"/>
    <property type="match status" value="1"/>
</dbReference>
<dbReference type="PROSITE" id="PS50016">
    <property type="entry name" value="ZF_PHD_2"/>
    <property type="match status" value="1"/>
</dbReference>
<dbReference type="Gene3D" id="3.30.40.10">
    <property type="entry name" value="Zinc/RING finger domain, C3HC4 (zinc finger)"/>
    <property type="match status" value="1"/>
</dbReference>
<evidence type="ECO:0000313" key="11">
    <source>
        <dbReference type="Proteomes" id="UP000830375"/>
    </source>
</evidence>
<dbReference type="PANTHER" id="PTHR46462">
    <property type="entry name" value="UPSET, ISOFORM A"/>
    <property type="match status" value="1"/>
</dbReference>
<keyword evidence="7" id="KW-0472">Membrane</keyword>
<feature type="compositionally biased region" description="Low complexity" evidence="6">
    <location>
        <begin position="1079"/>
        <end position="1089"/>
    </location>
</feature>
<keyword evidence="11" id="KW-1185">Reference proteome</keyword>
<keyword evidence="7" id="KW-1133">Transmembrane helix</keyword>
<dbReference type="InterPro" id="IPR011011">
    <property type="entry name" value="Znf_FYVE_PHD"/>
</dbReference>
<name>A0ABQ8MR70_LABRO</name>
<feature type="region of interest" description="Disordered" evidence="6">
    <location>
        <begin position="1072"/>
        <end position="1193"/>
    </location>
</feature>
<dbReference type="CDD" id="cd15550">
    <property type="entry name" value="PHD_MLL5"/>
    <property type="match status" value="1"/>
</dbReference>
<sequence>MRLCSCAKRMEHQPTHINTQLTTLAATLEGSDPRGERSRSVVMSHLCSSLTAHGRLDAVCVCEAMGSVCLFCVLTQGWRSKVPPPSLSGEMEGIKRERERQVSQTTRTWKMTVGESEGETGRERRKHVLTLLHEPVGFPARCSELPEGGASRTTLCPYRERRKNSWIQLAASSPYFPSPTTPPFPSECQGEAMRTRAFLGSDGRIALLRPRRTDSDKRLPAQNVMSVVIPVGVDTANTSYLDMAAGSEPESVEASSVVVEKSSYPHQIYSSSSHHSHGYIGLPYADHNYGARPPPTPPASPPPSVLIRPGESLFVSGGRPGENLFVPGGQDEASRGTTLSTSEDGSYGADITRCICGFTHDDGYMICCDKCSVWQHIDCMGIDRQHIPETYLCERCQPRTLDREHAILLQTRKRENMSDGDTSATESGDEVPLELYTAFQHTPTSITLTTARLGNKQADKKRKKSGEKEPPATARAKKSFREGSRKSSRVKGSAPECEPTDPPSLWENKMKSWMERYEEASSNQYSEEVRILLRVKEARDGKTLAYNTHTAAFKPPVEFDGLEMCVDARSFGNEARFIRRSCTPNAEVRHVIEDGMLHLYIYSLRSISKGSEITIGFDYDYGSCKYKVDCACVKGNQECPVLKHNLEPTENLGSSTRRRGRKDKEPSRDESGQNQNLTMDCDDKGPLPLLQDPELIEDLEEKTSVSNEVEMESEEQIAERRRKMGSLAEESHRHGAGASCCRALRNKETREERKMEAILQAFARMEKREKRREQALERIGTKGEPMLEVVKEEPCLKPAKVSRNKQRKSFSRNRTHIGQQRRRARTVSACSDLPPSSPGDTLEPLTTETHDGETPSAPEADAPPSHPPDTSPPHSGSPAPTCRSGQKYPKTKKHLVSEWMGVDKQERGASRTPEPPPERPLRISSDPEVLATQLNSLPGMACSSHVYSTPKHYVRFSSPFLANRSPSTLGVPTGRRRSREMPETPTTTGSCKKRWLKQALEEEGSTSPGGGRPSLQMPSESPLSPSINGESYSPLPLNGSCSLPVAYPVEEKALMFTRSLYVGDFHPIRVPMCHPNPNGSESSMDSSPDGSRRPSTQDVERPPSLLASPSVRNASSDTAPQESTKSMGSQSPQPSHAEPQDAAVDEGMEIDGGGSEAASAPETPASSYPPWMKSPDRGGLSFSPVNSNLRDLTPSHTLEMGAYRPDSTSAGPFSEAAPFYSCNEESSGVTFTRSLSGDGAGEGGAAKNPQKKKVSLLEYRKRQREARRSGSKGECSSPVSTAPPVDVFPVAVEVAPEPPVVAATPTPRTPQHSEEPDAPPQGERDGEGQWTSSTSVEQARERSYHRALLLSDHRKDAEGGDSQVKECPSPKSCKSPSTHAPCSPAPQTVSRPSKEDDIEAQPRGPSQPQALSVQQSSSKTSSSKPAALTPSKLHCGPSGASQSHYAGPSLMHSPKAQPQGSPYRGQRAFLTAQPQNQPQPQASTTPKTPPPPPPPPPPAPPTSASYFPAQPTAAATPFPAFKPTVASPFPPGSQPLLQSHHALHYQSSAAPPPPPPPPPPHPQPGPTLLHVNLQPPSMQQHQLLLSSAPPPPPPPPPQGQSSQQPPPNSGTLLSIKQGPHPPLPPPPPAPSSSAPHPFQNIGGFQTTLLHQSAPANPSVTPSTYQQTVLPPPPPPPPQQTPPTQTPPNPSVTQIAGVPATWAQDGTDHTHLTPPPRQTRSERGGATSCNIGNTAPLKAVGVHFKKKNENCTSRLSTSFFTLNVFIHFNRPFRFLPVESSLYPPSAVQRKWDIPVCSVPFLVLPVSHCFFTHQLFVLSSGSLYSKKVLYREKNTELLFFLFLHVTKISVHRCRNSEETFPIGRFTAPGDCTCVNERRKGACMLESRPHPCAYLNCAREAEGKYGADRCVLFSVAALEREVLPVGGKRFIFEYQWLFVESLSPETVVNIGFFSFLCLYNSLPSPFWNMVVNTSALDKNAECFCDCSTIFISSSLVYFFLLFVCVYVCVKDRGSQTQHWLAIFMMLQRNCFSWIEQKGKGLRSRFNKPNRNAGRNIKPQVIINRNEVTHHEQLPCHSKATLKTEAAVRTSSSIVQTLQLSKKGGSGTRFSHDVTFRLAILGCSFILVGQNDYTKSTKRGGGATEILTDRKCLCGAALCWSVHPTIQTCKRFLLYL</sequence>
<dbReference type="PROSITE" id="PS50280">
    <property type="entry name" value="SET"/>
    <property type="match status" value="1"/>
</dbReference>
<feature type="region of interest" description="Disordered" evidence="6">
    <location>
        <begin position="647"/>
        <end position="690"/>
    </location>
</feature>
<feature type="compositionally biased region" description="Polar residues" evidence="6">
    <location>
        <begin position="1642"/>
        <end position="1668"/>
    </location>
</feature>
<dbReference type="Gene3D" id="2.170.270.10">
    <property type="entry name" value="SET domain"/>
    <property type="match status" value="1"/>
</dbReference>
<dbReference type="InterPro" id="IPR001965">
    <property type="entry name" value="Znf_PHD"/>
</dbReference>
<feature type="compositionally biased region" description="Pro residues" evidence="6">
    <location>
        <begin position="1487"/>
        <end position="1501"/>
    </location>
</feature>
<feature type="compositionally biased region" description="Low complexity" evidence="6">
    <location>
        <begin position="1502"/>
        <end position="1524"/>
    </location>
</feature>
<dbReference type="SUPFAM" id="SSF82199">
    <property type="entry name" value="SET domain"/>
    <property type="match status" value="1"/>
</dbReference>
<dbReference type="PROSITE" id="PS01359">
    <property type="entry name" value="ZF_PHD_1"/>
    <property type="match status" value="1"/>
</dbReference>
<feature type="region of interest" description="Disordered" evidence="6">
    <location>
        <begin position="84"/>
        <end position="107"/>
    </location>
</feature>
<feature type="compositionally biased region" description="Polar residues" evidence="6">
    <location>
        <begin position="1183"/>
        <end position="1193"/>
    </location>
</feature>
<reference evidence="10 11" key="1">
    <citation type="submission" date="2022-01" db="EMBL/GenBank/DDBJ databases">
        <title>A high-quality chromosome-level genome assembly of rohu carp, Labeo rohita.</title>
        <authorList>
            <person name="Arick M.A. II"/>
            <person name="Hsu C.-Y."/>
            <person name="Magbanua Z."/>
            <person name="Pechanova O."/>
            <person name="Grover C."/>
            <person name="Miller E."/>
            <person name="Thrash A."/>
            <person name="Ezzel L."/>
            <person name="Alam S."/>
            <person name="Benzie J."/>
            <person name="Hamilton M."/>
            <person name="Karsi A."/>
            <person name="Lawrence M.L."/>
            <person name="Peterson D.G."/>
        </authorList>
    </citation>
    <scope>NUCLEOTIDE SEQUENCE [LARGE SCALE GENOMIC DNA]</scope>
    <source>
        <strain evidence="11">BAU-BD-2019</strain>
        <tissue evidence="10">Blood</tissue>
    </source>
</reference>
<feature type="compositionally biased region" description="Low complexity" evidence="6">
    <location>
        <begin position="1156"/>
        <end position="1170"/>
    </location>
</feature>
<evidence type="ECO:0000259" key="8">
    <source>
        <dbReference type="PROSITE" id="PS50016"/>
    </source>
</evidence>
<dbReference type="InterPro" id="IPR013083">
    <property type="entry name" value="Znf_RING/FYVE/PHD"/>
</dbReference>
<feature type="compositionally biased region" description="Basic and acidic residues" evidence="6">
    <location>
        <begin position="662"/>
        <end position="671"/>
    </location>
</feature>
<keyword evidence="4" id="KW-0156">Chromatin regulator</keyword>
<evidence type="ECO:0000313" key="10">
    <source>
        <dbReference type="EMBL" id="KAI2665332.1"/>
    </source>
</evidence>
<dbReference type="InterPro" id="IPR046341">
    <property type="entry name" value="SET_dom_sf"/>
</dbReference>
<dbReference type="EMBL" id="JACTAM010000004">
    <property type="protein sequence ID" value="KAI2665332.1"/>
    <property type="molecule type" value="Genomic_DNA"/>
</dbReference>
<keyword evidence="3" id="KW-0862">Zinc</keyword>
<feature type="compositionally biased region" description="Low complexity" evidence="6">
    <location>
        <begin position="1473"/>
        <end position="1486"/>
    </location>
</feature>
<dbReference type="Proteomes" id="UP000830375">
    <property type="component" value="Unassembled WGS sequence"/>
</dbReference>
<feature type="region of interest" description="Disordered" evidence="6">
    <location>
        <begin position="961"/>
        <end position="1031"/>
    </location>
</feature>
<proteinExistence type="predicted"/>
<evidence type="ECO:0000256" key="6">
    <source>
        <dbReference type="SAM" id="MobiDB-lite"/>
    </source>
</evidence>
<comment type="caution">
    <text evidence="10">The sequence shown here is derived from an EMBL/GenBank/DDBJ whole genome shotgun (WGS) entry which is preliminary data.</text>
</comment>
<dbReference type="InterPro" id="IPR019786">
    <property type="entry name" value="Zinc_finger_PHD-type_CS"/>
</dbReference>
<evidence type="ECO:0000256" key="5">
    <source>
        <dbReference type="PROSITE-ProRule" id="PRU00146"/>
    </source>
</evidence>
<organism evidence="10 11">
    <name type="scientific">Labeo rohita</name>
    <name type="common">Indian major carp</name>
    <name type="synonym">Cyprinus rohita</name>
    <dbReference type="NCBI Taxonomy" id="84645"/>
    <lineage>
        <taxon>Eukaryota</taxon>
        <taxon>Metazoa</taxon>
        <taxon>Chordata</taxon>
        <taxon>Craniata</taxon>
        <taxon>Vertebrata</taxon>
        <taxon>Euteleostomi</taxon>
        <taxon>Actinopterygii</taxon>
        <taxon>Neopterygii</taxon>
        <taxon>Teleostei</taxon>
        <taxon>Ostariophysi</taxon>
        <taxon>Cypriniformes</taxon>
        <taxon>Cyprinidae</taxon>
        <taxon>Labeoninae</taxon>
        <taxon>Labeonini</taxon>
        <taxon>Labeo</taxon>
    </lineage>
</organism>
<evidence type="ECO:0000256" key="7">
    <source>
        <dbReference type="SAM" id="Phobius"/>
    </source>
</evidence>
<feature type="region of interest" description="Disordered" evidence="6">
    <location>
        <begin position="447"/>
        <end position="505"/>
    </location>
</feature>
<evidence type="ECO:0000259" key="9">
    <source>
        <dbReference type="PROSITE" id="PS50280"/>
    </source>
</evidence>
<feature type="domain" description="PHD-type" evidence="8">
    <location>
        <begin position="351"/>
        <end position="399"/>
    </location>
</feature>
<protein>
    <submittedName>
        <fullName evidence="10">Inactive histone-lysine N-methyltransferase 2E</fullName>
    </submittedName>
</protein>
<dbReference type="Pfam" id="PF00856">
    <property type="entry name" value="SET"/>
    <property type="match status" value="1"/>
</dbReference>
<feature type="compositionally biased region" description="Low complexity" evidence="6">
    <location>
        <begin position="1412"/>
        <end position="1424"/>
    </location>
</feature>
<evidence type="ECO:0000256" key="2">
    <source>
        <dbReference type="ARBA" id="ARBA00022771"/>
    </source>
</evidence>
<feature type="compositionally biased region" description="Pro residues" evidence="6">
    <location>
        <begin position="1669"/>
        <end position="1689"/>
    </location>
</feature>
<feature type="compositionally biased region" description="Pro residues" evidence="6">
    <location>
        <begin position="1619"/>
        <end position="1630"/>
    </location>
</feature>
<feature type="region of interest" description="Disordered" evidence="6">
    <location>
        <begin position="790"/>
        <end position="929"/>
    </location>
</feature>
<keyword evidence="7" id="KW-0812">Transmembrane</keyword>
<evidence type="ECO:0000256" key="3">
    <source>
        <dbReference type="ARBA" id="ARBA00022833"/>
    </source>
</evidence>
<feature type="compositionally biased region" description="Pro residues" evidence="6">
    <location>
        <begin position="1588"/>
        <end position="1608"/>
    </location>
</feature>
<keyword evidence="2 5" id="KW-0863">Zinc-finger</keyword>
<dbReference type="PANTHER" id="PTHR46462:SF2">
    <property type="entry name" value="INACTIVE HISTONE-LYSINE N-METHYLTRANSFERASE 2E"/>
    <property type="match status" value="1"/>
</dbReference>
<dbReference type="Pfam" id="PF20826">
    <property type="entry name" value="PHD_5"/>
    <property type="match status" value="1"/>
</dbReference>
<dbReference type="SUPFAM" id="SSF57903">
    <property type="entry name" value="FYVE/PHD zinc finger"/>
    <property type="match status" value="1"/>
</dbReference>
<feature type="transmembrane region" description="Helical" evidence="7">
    <location>
        <begin position="1986"/>
        <end position="2006"/>
    </location>
</feature>
<gene>
    <name evidence="10" type="ORF">H4Q32_021583</name>
</gene>
<accession>A0ABQ8MR70</accession>
<feature type="compositionally biased region" description="Low complexity" evidence="6">
    <location>
        <begin position="1282"/>
        <end position="1310"/>
    </location>
</feature>
<feature type="region of interest" description="Disordered" evidence="6">
    <location>
        <begin position="1227"/>
        <end position="1729"/>
    </location>
</feature>
<feature type="compositionally biased region" description="Basic residues" evidence="6">
    <location>
        <begin position="800"/>
        <end position="825"/>
    </location>
</feature>
<feature type="compositionally biased region" description="Polar residues" evidence="6">
    <location>
        <begin position="1110"/>
        <end position="1134"/>
    </location>
</feature>